<reference evidence="1 2" key="2">
    <citation type="submission" date="2018-03" db="EMBL/GenBank/DDBJ databases">
        <authorList>
            <person name="Keele B.F."/>
        </authorList>
    </citation>
    <scope>NUCLEOTIDE SEQUENCE [LARGE SCALE GENOMIC DNA]</scope>
    <source>
        <strain evidence="1 2">D13</strain>
    </source>
</reference>
<organism evidence="1 2">
    <name type="scientific">Ahniella affigens</name>
    <dbReference type="NCBI Taxonomy" id="2021234"/>
    <lineage>
        <taxon>Bacteria</taxon>
        <taxon>Pseudomonadati</taxon>
        <taxon>Pseudomonadota</taxon>
        <taxon>Gammaproteobacteria</taxon>
        <taxon>Lysobacterales</taxon>
        <taxon>Rhodanobacteraceae</taxon>
        <taxon>Ahniella</taxon>
    </lineage>
</organism>
<dbReference type="Proteomes" id="UP000241074">
    <property type="component" value="Chromosome"/>
</dbReference>
<protein>
    <submittedName>
        <fullName evidence="1">Uncharacterized protein</fullName>
    </submittedName>
</protein>
<dbReference type="KEGG" id="xba:C7S18_12355"/>
<proteinExistence type="predicted"/>
<dbReference type="RefSeq" id="WP_106891864.1">
    <property type="nucleotide sequence ID" value="NZ_CP027860.1"/>
</dbReference>
<evidence type="ECO:0000313" key="1">
    <source>
        <dbReference type="EMBL" id="AVP97944.1"/>
    </source>
</evidence>
<name>A0A2P1PSX8_9GAMM</name>
<sequence>MGTNLDDLIAKLAANARPGTAFAAMAGLQGPSGKEKWPFDRQAVPAPLRRRVALGRISLHVDRYNLDELLQTLLDAAGFRRLAEVPDDDLFRLELWLEAHVERLETGCSDPHGFPAS</sequence>
<reference evidence="1 2" key="1">
    <citation type="submission" date="2018-03" db="EMBL/GenBank/DDBJ databases">
        <title>Ahniella affigens gen. nov., sp. nov., a gammaproteobacterium isolated from sandy soil near a stream.</title>
        <authorList>
            <person name="Ko Y."/>
            <person name="Kim J.-H."/>
        </authorList>
    </citation>
    <scope>NUCLEOTIDE SEQUENCE [LARGE SCALE GENOMIC DNA]</scope>
    <source>
        <strain evidence="1 2">D13</strain>
    </source>
</reference>
<dbReference type="EMBL" id="CP027860">
    <property type="protein sequence ID" value="AVP97944.1"/>
    <property type="molecule type" value="Genomic_DNA"/>
</dbReference>
<accession>A0A2P1PSX8</accession>
<dbReference type="AlphaFoldDB" id="A0A2P1PSX8"/>
<keyword evidence="2" id="KW-1185">Reference proteome</keyword>
<gene>
    <name evidence="1" type="ORF">C7S18_12355</name>
</gene>
<evidence type="ECO:0000313" key="2">
    <source>
        <dbReference type="Proteomes" id="UP000241074"/>
    </source>
</evidence>